<dbReference type="Pfam" id="PF23247">
    <property type="entry name" value="LRR_RPS2"/>
    <property type="match status" value="2"/>
</dbReference>
<gene>
    <name evidence="7" type="ORF">RJ640_022442</name>
</gene>
<dbReference type="Gene3D" id="3.40.50.300">
    <property type="entry name" value="P-loop containing nucleotide triphosphate hydrolases"/>
    <property type="match status" value="1"/>
</dbReference>
<evidence type="ECO:0000313" key="8">
    <source>
        <dbReference type="Proteomes" id="UP001187471"/>
    </source>
</evidence>
<organism evidence="7 8">
    <name type="scientific">Escallonia rubra</name>
    <dbReference type="NCBI Taxonomy" id="112253"/>
    <lineage>
        <taxon>Eukaryota</taxon>
        <taxon>Viridiplantae</taxon>
        <taxon>Streptophyta</taxon>
        <taxon>Embryophyta</taxon>
        <taxon>Tracheophyta</taxon>
        <taxon>Spermatophyta</taxon>
        <taxon>Magnoliopsida</taxon>
        <taxon>eudicotyledons</taxon>
        <taxon>Gunneridae</taxon>
        <taxon>Pentapetalae</taxon>
        <taxon>asterids</taxon>
        <taxon>campanulids</taxon>
        <taxon>Escalloniales</taxon>
        <taxon>Escalloniaceae</taxon>
        <taxon>Escallonia</taxon>
    </lineage>
</organism>
<name>A0AA88UIR6_9ASTE</name>
<dbReference type="Pfam" id="PF00931">
    <property type="entry name" value="NB-ARC"/>
    <property type="match status" value="1"/>
</dbReference>
<evidence type="ECO:0000256" key="1">
    <source>
        <dbReference type="ARBA" id="ARBA00008894"/>
    </source>
</evidence>
<dbReference type="PANTHER" id="PTHR33463:SF209">
    <property type="entry name" value="DISEASE RESISTANCE PROTEIN RPS2-LIKE"/>
    <property type="match status" value="1"/>
</dbReference>
<comment type="caution">
    <text evidence="7">The sequence shown here is derived from an EMBL/GenBank/DDBJ whole genome shotgun (WGS) entry which is preliminary data.</text>
</comment>
<keyword evidence="8" id="KW-1185">Reference proteome</keyword>
<reference evidence="7" key="1">
    <citation type="submission" date="2022-12" db="EMBL/GenBank/DDBJ databases">
        <title>Draft genome assemblies for two species of Escallonia (Escalloniales).</title>
        <authorList>
            <person name="Chanderbali A."/>
            <person name="Dervinis C."/>
            <person name="Anghel I."/>
            <person name="Soltis D."/>
            <person name="Soltis P."/>
            <person name="Zapata F."/>
        </authorList>
    </citation>
    <scope>NUCLEOTIDE SEQUENCE</scope>
    <source>
        <strain evidence="7">UCBG92.1500</strain>
        <tissue evidence="7">Leaf</tissue>
    </source>
</reference>
<evidence type="ECO:0008006" key="9">
    <source>
        <dbReference type="Google" id="ProtNLM"/>
    </source>
</evidence>
<comment type="similarity">
    <text evidence="1">Belongs to the disease resistance NB-LRR family.</text>
</comment>
<keyword evidence="4" id="KW-0547">Nucleotide-binding</keyword>
<dbReference type="GO" id="GO:0043531">
    <property type="term" value="F:ADP binding"/>
    <property type="evidence" value="ECO:0007669"/>
    <property type="project" value="InterPro"/>
</dbReference>
<dbReference type="PRINTS" id="PR00364">
    <property type="entry name" value="DISEASERSIST"/>
</dbReference>
<dbReference type="SUPFAM" id="SSF52058">
    <property type="entry name" value="L domain-like"/>
    <property type="match status" value="1"/>
</dbReference>
<dbReference type="GO" id="GO:0006952">
    <property type="term" value="P:defense response"/>
    <property type="evidence" value="ECO:0007669"/>
    <property type="project" value="UniProtKB-KW"/>
</dbReference>
<sequence length="769" mass="87002">MPGVGKTTMMEQVRRAMVEKKEFEEVAVAVVSATLDVKSIQRKLANDLGLSDLAKEDDESVRACLLRRRLKNGKKILVILDDVWDKLPLEDMGLDFGDSRGCKILISSREKRVCEANKCLPFLIHVLSNEEARVLFRQHAGNCIEDAGINPVAMAVLNECGGLPLIIRAVGEALKDGELFQWNDAERQFKNFTPRNIVNLDDQVYKTLELSFDKLKPEEAKSCLLLCSTKKTLEKIPSRFFNKSHPQCELDSNGDVYLPSLEELHLQRVGISLSDIIGRGHRAESFCKLRRVMLMECEVPANLLVLLQNLQELQVENCVEARELFDLQGLNALEQHVRLLSRMSMLEIDGLPKLQSLWNGDPLGILDLRSLTEIKIENCGLLKMLFSCSVARALEQLRQLTVADCPMMETIVYDDEGKEGTCDDIEFPRLKILRLAKLPKLSSFCSAKVSGPLHMRKTTKEHLEVFFPSLEHLQLRHVGFSPLEIGHRAESFCNLRYVNISLCEASTLVSPNWLHNLQELRVESCDEARELFDLQGLNAREQHVRLLSRMSMLKIDGLPKLQSLWNRDPRGILDLQSLTEIKIKNCGLLKMLFSCSVARALKQLRQLIVACCPMLETIVYDDKGKEGTGDDIVFPLLKFLYLEELPKLSSFCNAKDALIMYSLKAARLRKCPQMLRFSFGGLHLPKMTILSSPARSSHVADLKEHLQASAIKINNSDFDDKELATEGEGLAMDKDSDGKMDLHLVVEGLTRYDEAEMRRVFGDDFYEAE</sequence>
<dbReference type="InterPro" id="IPR032675">
    <property type="entry name" value="LRR_dom_sf"/>
</dbReference>
<dbReference type="InterPro" id="IPR042197">
    <property type="entry name" value="Apaf_helical"/>
</dbReference>
<feature type="domain" description="NB-ARC" evidence="5">
    <location>
        <begin position="1"/>
        <end position="140"/>
    </location>
</feature>
<keyword evidence="2" id="KW-0433">Leucine-rich repeat</keyword>
<evidence type="ECO:0000256" key="2">
    <source>
        <dbReference type="ARBA" id="ARBA00022614"/>
    </source>
</evidence>
<keyword evidence="4" id="KW-0067">ATP-binding</keyword>
<evidence type="ECO:0000259" key="5">
    <source>
        <dbReference type="Pfam" id="PF00931"/>
    </source>
</evidence>
<feature type="domain" description="Disease resistance protein At4g27190-like leucine-rich repeats" evidence="6">
    <location>
        <begin position="272"/>
        <end position="405"/>
    </location>
</feature>
<feature type="domain" description="Disease resistance protein At4g27190-like leucine-rich repeats" evidence="6">
    <location>
        <begin position="489"/>
        <end position="612"/>
    </location>
</feature>
<dbReference type="EMBL" id="JAVXUO010001048">
    <property type="protein sequence ID" value="KAK2986564.1"/>
    <property type="molecule type" value="Genomic_DNA"/>
</dbReference>
<dbReference type="AlphaFoldDB" id="A0AA88UIR6"/>
<dbReference type="InterPro" id="IPR050905">
    <property type="entry name" value="Plant_NBS-LRR"/>
</dbReference>
<evidence type="ECO:0000256" key="4">
    <source>
        <dbReference type="ARBA" id="ARBA00022840"/>
    </source>
</evidence>
<dbReference type="Gene3D" id="1.10.8.430">
    <property type="entry name" value="Helical domain of apoptotic protease-activating factors"/>
    <property type="match status" value="1"/>
</dbReference>
<protein>
    <recommendedName>
        <fullName evidence="9">NB-ARC domain-containing protein</fullName>
    </recommendedName>
</protein>
<evidence type="ECO:0000256" key="3">
    <source>
        <dbReference type="ARBA" id="ARBA00022821"/>
    </source>
</evidence>
<dbReference type="SUPFAM" id="SSF52540">
    <property type="entry name" value="P-loop containing nucleoside triphosphate hydrolases"/>
    <property type="match status" value="1"/>
</dbReference>
<dbReference type="Proteomes" id="UP001187471">
    <property type="component" value="Unassembled WGS sequence"/>
</dbReference>
<evidence type="ECO:0000259" key="6">
    <source>
        <dbReference type="Pfam" id="PF23247"/>
    </source>
</evidence>
<accession>A0AA88UIR6</accession>
<dbReference type="PANTHER" id="PTHR33463">
    <property type="entry name" value="NB-ARC DOMAIN-CONTAINING PROTEIN-RELATED"/>
    <property type="match status" value="1"/>
</dbReference>
<dbReference type="GO" id="GO:0005524">
    <property type="term" value="F:ATP binding"/>
    <property type="evidence" value="ECO:0007669"/>
    <property type="project" value="UniProtKB-KW"/>
</dbReference>
<dbReference type="InterPro" id="IPR002182">
    <property type="entry name" value="NB-ARC"/>
</dbReference>
<dbReference type="InterPro" id="IPR027417">
    <property type="entry name" value="P-loop_NTPase"/>
</dbReference>
<proteinExistence type="inferred from homology"/>
<dbReference type="InterPro" id="IPR057135">
    <property type="entry name" value="At4g27190-like_LRR"/>
</dbReference>
<keyword evidence="3" id="KW-0611">Plant defense</keyword>
<evidence type="ECO:0000313" key="7">
    <source>
        <dbReference type="EMBL" id="KAK2986564.1"/>
    </source>
</evidence>
<dbReference type="Gene3D" id="3.80.10.10">
    <property type="entry name" value="Ribonuclease Inhibitor"/>
    <property type="match status" value="1"/>
</dbReference>